<evidence type="ECO:0000313" key="1">
    <source>
        <dbReference type="EMBL" id="HBH1542553.1"/>
    </source>
</evidence>
<reference evidence="1" key="2">
    <citation type="submission" date="2021-06" db="EMBL/GenBank/DDBJ databases">
        <authorList>
            <consortium name="NCBI Pathogen Detection Project"/>
        </authorList>
    </citation>
    <scope>NUCLEOTIDE SEQUENCE</scope>
    <source>
        <strain evidence="1">HN1000</strain>
    </source>
</reference>
<protein>
    <recommendedName>
        <fullName evidence="3">DUF2187 domain-containing protein</fullName>
    </recommendedName>
</protein>
<evidence type="ECO:0008006" key="3">
    <source>
        <dbReference type="Google" id="ProtNLM"/>
    </source>
</evidence>
<gene>
    <name evidence="1" type="ORF">KRM00_002037</name>
</gene>
<dbReference type="EMBL" id="DAEPXK010000019">
    <property type="protein sequence ID" value="HBH1542553.1"/>
    <property type="molecule type" value="Genomic_DNA"/>
</dbReference>
<organism evidence="1 2">
    <name type="scientific">Clostridioides difficile</name>
    <name type="common">Peptoclostridium difficile</name>
    <dbReference type="NCBI Taxonomy" id="1496"/>
    <lineage>
        <taxon>Bacteria</taxon>
        <taxon>Bacillati</taxon>
        <taxon>Bacillota</taxon>
        <taxon>Clostridia</taxon>
        <taxon>Peptostreptococcales</taxon>
        <taxon>Peptostreptococcaceae</taxon>
        <taxon>Clostridioides</taxon>
    </lineage>
</organism>
<dbReference type="Proteomes" id="UP000878956">
    <property type="component" value="Unassembled WGS sequence"/>
</dbReference>
<sequence>MKEIYKIGDVVDYNYIKGNSVKAIIKKIEEEGVLIEILICNKKSEKILQEDRIVSYKEITPVKKSI</sequence>
<name>A0AAN6A635_CLODI</name>
<dbReference type="RefSeq" id="WP_009899224.1">
    <property type="nucleotide sequence ID" value="NZ_CP037850.1"/>
</dbReference>
<dbReference type="AlphaFoldDB" id="A0AAN6A635"/>
<accession>A0AAN6A635</accession>
<reference evidence="1" key="1">
    <citation type="journal article" date="2018" name="Genome Biol.">
        <title>SKESA: strategic k-mer extension for scrupulous assemblies.</title>
        <authorList>
            <person name="Souvorov A."/>
            <person name="Agarwala R."/>
            <person name="Lipman D.J."/>
        </authorList>
    </citation>
    <scope>NUCLEOTIDE SEQUENCE</scope>
    <source>
        <strain evidence="1">HN1000</strain>
    </source>
</reference>
<evidence type="ECO:0000313" key="2">
    <source>
        <dbReference type="Proteomes" id="UP000878956"/>
    </source>
</evidence>
<comment type="caution">
    <text evidence="1">The sequence shown here is derived from an EMBL/GenBank/DDBJ whole genome shotgun (WGS) entry which is preliminary data.</text>
</comment>
<proteinExistence type="predicted"/>